<accession>A0ACA9KD06</accession>
<evidence type="ECO:0000313" key="2">
    <source>
        <dbReference type="Proteomes" id="UP000789525"/>
    </source>
</evidence>
<organism evidence="1 2">
    <name type="scientific">Acaulospora colombiana</name>
    <dbReference type="NCBI Taxonomy" id="27376"/>
    <lineage>
        <taxon>Eukaryota</taxon>
        <taxon>Fungi</taxon>
        <taxon>Fungi incertae sedis</taxon>
        <taxon>Mucoromycota</taxon>
        <taxon>Glomeromycotina</taxon>
        <taxon>Glomeromycetes</taxon>
        <taxon>Diversisporales</taxon>
        <taxon>Acaulosporaceae</taxon>
        <taxon>Acaulospora</taxon>
    </lineage>
</organism>
<proteinExistence type="predicted"/>
<evidence type="ECO:0000313" key="1">
    <source>
        <dbReference type="EMBL" id="CAG8466632.1"/>
    </source>
</evidence>
<keyword evidence="2" id="KW-1185">Reference proteome</keyword>
<reference evidence="1" key="1">
    <citation type="submission" date="2021-06" db="EMBL/GenBank/DDBJ databases">
        <authorList>
            <person name="Kallberg Y."/>
            <person name="Tangrot J."/>
            <person name="Rosling A."/>
        </authorList>
    </citation>
    <scope>NUCLEOTIDE SEQUENCE</scope>
    <source>
        <strain evidence="1">CL356</strain>
    </source>
</reference>
<dbReference type="Proteomes" id="UP000789525">
    <property type="component" value="Unassembled WGS sequence"/>
</dbReference>
<dbReference type="EMBL" id="CAJVPT010001653">
    <property type="protein sequence ID" value="CAG8466632.1"/>
    <property type="molecule type" value="Genomic_DNA"/>
</dbReference>
<name>A0ACA9KD06_9GLOM</name>
<protein>
    <submittedName>
        <fullName evidence="1">10823_t:CDS:1</fullName>
    </submittedName>
</protein>
<sequence length="102" mass="11436">MIESVKTIFGKKRLSELNASFSALILDRTLACCDSRRETENPQDTNEPVVARRDIAWVGMDTVALLVGKDLDYIVPDSREHSLELFSSVDSCSTKIKFQKKG</sequence>
<comment type="caution">
    <text evidence="1">The sequence shown here is derived from an EMBL/GenBank/DDBJ whole genome shotgun (WGS) entry which is preliminary data.</text>
</comment>
<gene>
    <name evidence="1" type="ORF">ACOLOM_LOCUS1407</name>
</gene>